<proteinExistence type="predicted"/>
<reference evidence="1 2" key="1">
    <citation type="submission" date="2020-04" db="EMBL/GenBank/DDBJ databases">
        <title>Molecular characterization of pseudomonads from Agaricus bisporus reveal novel blotch 2 pathogens in Western Europe.</title>
        <authorList>
            <person name="Taparia T."/>
            <person name="Krijger M."/>
            <person name="Haynes E."/>
            <person name="Elpinstone J.G."/>
            <person name="Noble R."/>
            <person name="Van Der Wolf J."/>
        </authorList>
    </citation>
    <scope>NUCLEOTIDE SEQUENCE [LARGE SCALE GENOMIC DNA]</scope>
    <source>
        <strain evidence="1 2">IPO3765</strain>
    </source>
</reference>
<dbReference type="EMBL" id="JACAQV010000005">
    <property type="protein sequence ID" value="NWF06700.1"/>
    <property type="molecule type" value="Genomic_DNA"/>
</dbReference>
<dbReference type="Proteomes" id="UP000561369">
    <property type="component" value="Unassembled WGS sequence"/>
</dbReference>
<comment type="caution">
    <text evidence="1">The sequence shown here is derived from an EMBL/GenBank/DDBJ whole genome shotgun (WGS) entry which is preliminary data.</text>
</comment>
<protein>
    <submittedName>
        <fullName evidence="1">Uncharacterized protein</fullName>
    </submittedName>
</protein>
<name>A0A7Y8KLY4_9PSED</name>
<gene>
    <name evidence="1" type="ORF">HX810_03300</name>
</gene>
<dbReference type="AlphaFoldDB" id="A0A7Y8KLY4"/>
<sequence length="95" mass="10664">MMSNNDVPAEVLDASRTQFGRAVTAFLHHAEIEGFCLVGRVYFDRKDRFQSGRLIRTSDLEEFLATDEYLLAVTLTGSVYVLVAPKSELLRLPGK</sequence>
<evidence type="ECO:0000313" key="2">
    <source>
        <dbReference type="Proteomes" id="UP000561369"/>
    </source>
</evidence>
<accession>A0A7Y8KLY4</accession>
<evidence type="ECO:0000313" key="1">
    <source>
        <dbReference type="EMBL" id="NWF06700.1"/>
    </source>
</evidence>
<organism evidence="1 2">
    <name type="scientific">Pseudomonas salomonii</name>
    <dbReference type="NCBI Taxonomy" id="191391"/>
    <lineage>
        <taxon>Bacteria</taxon>
        <taxon>Pseudomonadati</taxon>
        <taxon>Pseudomonadota</taxon>
        <taxon>Gammaproteobacteria</taxon>
        <taxon>Pseudomonadales</taxon>
        <taxon>Pseudomonadaceae</taxon>
        <taxon>Pseudomonas</taxon>
    </lineage>
</organism>